<reference evidence="6" key="1">
    <citation type="journal article" date="2014" name="Nat. Genet.">
        <title>Genome and transcriptome of the porcine whipworm Trichuris suis.</title>
        <authorList>
            <person name="Jex A.R."/>
            <person name="Nejsum P."/>
            <person name="Schwarz E.M."/>
            <person name="Hu L."/>
            <person name="Young N.D."/>
            <person name="Hall R.S."/>
            <person name="Korhonen P.K."/>
            <person name="Liao S."/>
            <person name="Thamsborg S."/>
            <person name="Xia J."/>
            <person name="Xu P."/>
            <person name="Wang S."/>
            <person name="Scheerlinck J.P."/>
            <person name="Hofmann A."/>
            <person name="Sternberg P.W."/>
            <person name="Wang J."/>
            <person name="Gasser R.B."/>
        </authorList>
    </citation>
    <scope>NUCLEOTIDE SEQUENCE [LARGE SCALE GENOMIC DNA]</scope>
    <source>
        <strain evidence="6">DCEP-RM93F</strain>
    </source>
</reference>
<protein>
    <recommendedName>
        <fullName evidence="5">HTH CENPB-type domain-containing protein</fullName>
    </recommendedName>
</protein>
<feature type="repeat" description="RCC1" evidence="4">
    <location>
        <begin position="593"/>
        <end position="645"/>
    </location>
</feature>
<dbReference type="Pfam" id="PF03184">
    <property type="entry name" value="DDE_1"/>
    <property type="match status" value="1"/>
</dbReference>
<evidence type="ECO:0000313" key="6">
    <source>
        <dbReference type="EMBL" id="KFD71838.1"/>
    </source>
</evidence>
<dbReference type="SUPFAM" id="SSF46689">
    <property type="entry name" value="Homeodomain-like"/>
    <property type="match status" value="2"/>
</dbReference>
<evidence type="ECO:0000259" key="5">
    <source>
        <dbReference type="PROSITE" id="PS51253"/>
    </source>
</evidence>
<dbReference type="InterPro" id="IPR009057">
    <property type="entry name" value="Homeodomain-like_sf"/>
</dbReference>
<proteinExistence type="predicted"/>
<dbReference type="InterPro" id="IPR006600">
    <property type="entry name" value="HTH_CenpB_DNA-bd_dom"/>
</dbReference>
<feature type="repeat" description="RCC1" evidence="4">
    <location>
        <begin position="541"/>
        <end position="592"/>
    </location>
</feature>
<dbReference type="InterPro" id="IPR050863">
    <property type="entry name" value="CenT-Element_Derived"/>
</dbReference>
<dbReference type="Pfam" id="PF03221">
    <property type="entry name" value="HTH_Tnp_Tc5"/>
    <property type="match status" value="1"/>
</dbReference>
<organism evidence="6">
    <name type="scientific">Trichuris suis</name>
    <name type="common">pig whipworm</name>
    <dbReference type="NCBI Taxonomy" id="68888"/>
    <lineage>
        <taxon>Eukaryota</taxon>
        <taxon>Metazoa</taxon>
        <taxon>Ecdysozoa</taxon>
        <taxon>Nematoda</taxon>
        <taxon>Enoplea</taxon>
        <taxon>Dorylaimia</taxon>
        <taxon>Trichinellida</taxon>
        <taxon>Trichuridae</taxon>
        <taxon>Trichuris</taxon>
    </lineage>
</organism>
<keyword evidence="3" id="KW-0539">Nucleus</keyword>
<dbReference type="PANTHER" id="PTHR19303:SF26">
    <property type="entry name" value="TIGGER TRANSPOSABLE ELEMENT-DERIVED PROTEIN 1"/>
    <property type="match status" value="1"/>
</dbReference>
<evidence type="ECO:0000256" key="4">
    <source>
        <dbReference type="PROSITE-ProRule" id="PRU00235"/>
    </source>
</evidence>
<feature type="non-terminal residue" evidence="6">
    <location>
        <position position="700"/>
    </location>
</feature>
<dbReference type="GO" id="GO:0003677">
    <property type="term" value="F:DNA binding"/>
    <property type="evidence" value="ECO:0007669"/>
    <property type="project" value="UniProtKB-KW"/>
</dbReference>
<dbReference type="SUPFAM" id="SSF50985">
    <property type="entry name" value="RCC1/BLIP-II"/>
    <property type="match status" value="1"/>
</dbReference>
<dbReference type="Gene3D" id="2.130.10.30">
    <property type="entry name" value="Regulator of chromosome condensation 1/beta-lactamase-inhibitor protein II"/>
    <property type="match status" value="1"/>
</dbReference>
<dbReference type="AlphaFoldDB" id="A0A085NQU2"/>
<comment type="subcellular location">
    <subcellularLocation>
        <location evidence="1">Nucleus</location>
    </subcellularLocation>
</comment>
<keyword evidence="2" id="KW-0238">DNA-binding</keyword>
<dbReference type="EMBL" id="KL367480">
    <property type="protein sequence ID" value="KFD71838.1"/>
    <property type="molecule type" value="Genomic_DNA"/>
</dbReference>
<dbReference type="PRINTS" id="PR00633">
    <property type="entry name" value="RCCNDNSATION"/>
</dbReference>
<feature type="domain" description="HTH CENPB-type" evidence="5">
    <location>
        <begin position="70"/>
        <end position="149"/>
    </location>
</feature>
<dbReference type="InterPro" id="IPR007889">
    <property type="entry name" value="HTH_Psq"/>
</dbReference>
<dbReference type="Gene3D" id="1.10.10.60">
    <property type="entry name" value="Homeodomain-like"/>
    <property type="match status" value="2"/>
</dbReference>
<gene>
    <name evidence="6" type="ORF">M514_15948</name>
</gene>
<sequence length="700" mass="78384">MASRRPNEKKSRTSLSLEEKLDTIRLSESGMSNAEIGRRLGIVRQTVSQVIMSKEKFLSEVRNATPTNTKRVRQRSSLIADVEKILTVWIEDQTSRNIPLSQDIIQFKALALFNTMKAKRGQEASEEKFEASRGWFMRFKERSQLHSVRVKGEAASADTGAAAAYPSELGNIIDEGGYTSQQIFNIDETGLYWKKMRSRSFIAKEERSMPGFKVSKERLTLLLGVNAAGDFKLKPVLTYRSENARAVKNYTKSTLPVLYRWNQAAWMTAHLFKSWFTDYLKPSVEAYCAENKIPFKILLTVDNVPCHPRAVAGMYKEINVVFLPANTSCLLQPMRQGAISTFKSYYLRNTLRMAINAIDKDTSERDFWKGRTASIHNRMSDFSLELSLIPENQKFLSCSSTWAAAYFLTDGGFVIRYSFVSNSSNAIDVFCLETGKWEKNDSLVTETSQPLLPAPSPFPHLGSFVIPVDNVDRETDTKFLLACTDQMVYLVKQEDERSCLYLIDSPKFCSVIHVTTHLPEGAKIVRVLGGYAFVMLLDSAGRVYSFGCGTRGELGHGSLESRTEPSVLHYFDSTTIVDIAVGGWHTLALTDAGTVYAWGWNESGQLGLNQKEKVVDTPVAVPIPEEYRAVAIACGGRHSLILAEGNNLFAFGWNDYGQLDFNSSLVKRASNDHDCIRLIMSDRKVLLLRAGTAASAIFVQ</sequence>
<dbReference type="PANTHER" id="PTHR19303">
    <property type="entry name" value="TRANSPOSON"/>
    <property type="match status" value="1"/>
</dbReference>
<evidence type="ECO:0000256" key="3">
    <source>
        <dbReference type="ARBA" id="ARBA00023242"/>
    </source>
</evidence>
<dbReference type="SMART" id="SM00674">
    <property type="entry name" value="CENPB"/>
    <property type="match status" value="1"/>
</dbReference>
<evidence type="ECO:0000256" key="2">
    <source>
        <dbReference type="ARBA" id="ARBA00023125"/>
    </source>
</evidence>
<dbReference type="Proteomes" id="UP000030758">
    <property type="component" value="Unassembled WGS sequence"/>
</dbReference>
<dbReference type="GO" id="GO:0005634">
    <property type="term" value="C:nucleus"/>
    <property type="evidence" value="ECO:0007669"/>
    <property type="project" value="UniProtKB-SubCell"/>
</dbReference>
<dbReference type="InterPro" id="IPR004875">
    <property type="entry name" value="DDE_SF_endonuclease_dom"/>
</dbReference>
<name>A0A085NQU2_9BILA</name>
<evidence type="ECO:0000256" key="1">
    <source>
        <dbReference type="ARBA" id="ARBA00004123"/>
    </source>
</evidence>
<dbReference type="InterPro" id="IPR000408">
    <property type="entry name" value="Reg_chr_condens"/>
</dbReference>
<dbReference type="Pfam" id="PF00415">
    <property type="entry name" value="RCC1"/>
    <property type="match status" value="2"/>
</dbReference>
<dbReference type="Pfam" id="PF04218">
    <property type="entry name" value="CENP-B_N"/>
    <property type="match status" value="1"/>
</dbReference>
<dbReference type="PROSITE" id="PS51253">
    <property type="entry name" value="HTH_CENPB"/>
    <property type="match status" value="1"/>
</dbReference>
<dbReference type="PROSITE" id="PS50012">
    <property type="entry name" value="RCC1_3"/>
    <property type="match status" value="2"/>
</dbReference>
<dbReference type="InterPro" id="IPR009091">
    <property type="entry name" value="RCC1/BLIP-II"/>
</dbReference>
<accession>A0A085NQU2</accession>